<organism evidence="1 2">
    <name type="scientific">Sphaerosporella brunnea</name>
    <dbReference type="NCBI Taxonomy" id="1250544"/>
    <lineage>
        <taxon>Eukaryota</taxon>
        <taxon>Fungi</taxon>
        <taxon>Dikarya</taxon>
        <taxon>Ascomycota</taxon>
        <taxon>Pezizomycotina</taxon>
        <taxon>Pezizomycetes</taxon>
        <taxon>Pezizales</taxon>
        <taxon>Pyronemataceae</taxon>
        <taxon>Sphaerosporella</taxon>
    </lineage>
</organism>
<accession>A0A5J5FC22</accession>
<proteinExistence type="predicted"/>
<keyword evidence="2" id="KW-1185">Reference proteome</keyword>
<feature type="non-terminal residue" evidence="1">
    <location>
        <position position="87"/>
    </location>
</feature>
<dbReference type="Proteomes" id="UP000326924">
    <property type="component" value="Unassembled WGS sequence"/>
</dbReference>
<evidence type="ECO:0000313" key="1">
    <source>
        <dbReference type="EMBL" id="KAA8914591.1"/>
    </source>
</evidence>
<reference evidence="1 2" key="1">
    <citation type="submission" date="2019-09" db="EMBL/GenBank/DDBJ databases">
        <title>Draft genome of the ectomycorrhizal ascomycete Sphaerosporella brunnea.</title>
        <authorList>
            <consortium name="DOE Joint Genome Institute"/>
            <person name="Benucci G.M."/>
            <person name="Marozzi G."/>
            <person name="Antonielli L."/>
            <person name="Sanchez S."/>
            <person name="Marco P."/>
            <person name="Wang X."/>
            <person name="Falini L.B."/>
            <person name="Barry K."/>
            <person name="Haridas S."/>
            <person name="Lipzen A."/>
            <person name="Labutti K."/>
            <person name="Grigoriev I.V."/>
            <person name="Murat C."/>
            <person name="Martin F."/>
            <person name="Albertini E."/>
            <person name="Donnini D."/>
            <person name="Bonito G."/>
        </authorList>
    </citation>
    <scope>NUCLEOTIDE SEQUENCE [LARGE SCALE GENOMIC DNA]</scope>
    <source>
        <strain evidence="1 2">Sb_GMNB300</strain>
    </source>
</reference>
<protein>
    <submittedName>
        <fullName evidence="1">Uncharacterized protein</fullName>
    </submittedName>
</protein>
<name>A0A5J5FC22_9PEZI</name>
<dbReference type="AlphaFoldDB" id="A0A5J5FC22"/>
<evidence type="ECO:0000313" key="2">
    <source>
        <dbReference type="Proteomes" id="UP000326924"/>
    </source>
</evidence>
<dbReference type="EMBL" id="VXIS01000004">
    <property type="protein sequence ID" value="KAA8914591.1"/>
    <property type="molecule type" value="Genomic_DNA"/>
</dbReference>
<gene>
    <name evidence="1" type="ORF">FN846DRAFT_925769</name>
</gene>
<dbReference type="InParanoid" id="A0A5J5FC22"/>
<sequence length="87" mass="10375">MHGSGVFFFLFSFFLTSLLLTTCWRREKPRLLSFSFRVLTDTSTYFFFFFFMHATSLHRTFSDAMARIMNAMRWDGVYVYVYGTWGG</sequence>
<comment type="caution">
    <text evidence="1">The sequence shown here is derived from an EMBL/GenBank/DDBJ whole genome shotgun (WGS) entry which is preliminary data.</text>
</comment>